<comment type="caution">
    <text evidence="1">The sequence shown here is derived from an EMBL/GenBank/DDBJ whole genome shotgun (WGS) entry which is preliminary data.</text>
</comment>
<organism evidence="1 2">
    <name type="scientific">Eiseniibacteriota bacterium</name>
    <dbReference type="NCBI Taxonomy" id="2212470"/>
    <lineage>
        <taxon>Bacteria</taxon>
        <taxon>Candidatus Eiseniibacteriota</taxon>
    </lineage>
</organism>
<reference evidence="1 2" key="1">
    <citation type="journal article" date="2019" name="Nat. Microbiol.">
        <title>Mediterranean grassland soil C-N compound turnover is dependent on rainfall and depth, and is mediated by genomically divergent microorganisms.</title>
        <authorList>
            <person name="Diamond S."/>
            <person name="Andeer P.F."/>
            <person name="Li Z."/>
            <person name="Crits-Christoph A."/>
            <person name="Burstein D."/>
            <person name="Anantharaman K."/>
            <person name="Lane K.R."/>
            <person name="Thomas B.C."/>
            <person name="Pan C."/>
            <person name="Northen T.R."/>
            <person name="Banfield J.F."/>
        </authorList>
    </citation>
    <scope>NUCLEOTIDE SEQUENCE [LARGE SCALE GENOMIC DNA]</scope>
    <source>
        <strain evidence="1">WS_4</strain>
    </source>
</reference>
<dbReference type="Proteomes" id="UP000319829">
    <property type="component" value="Unassembled WGS sequence"/>
</dbReference>
<accession>A0A538SS05</accession>
<proteinExistence type="predicted"/>
<dbReference type="AlphaFoldDB" id="A0A538SS05"/>
<evidence type="ECO:0000313" key="2">
    <source>
        <dbReference type="Proteomes" id="UP000319829"/>
    </source>
</evidence>
<protein>
    <submittedName>
        <fullName evidence="1">Uncharacterized protein</fullName>
    </submittedName>
</protein>
<dbReference type="EMBL" id="VBOU01000076">
    <property type="protein sequence ID" value="TMQ54156.1"/>
    <property type="molecule type" value="Genomic_DNA"/>
</dbReference>
<name>A0A538SS05_UNCEI</name>
<sequence length="948" mass="104926">MGGYGFRSEQSTYRLFVDLDGRVAAPQFGLLDVGFEGTYGRVGEETQGSFGASLKLLNVHGGLEYDLGEGKPYIKLSLQGAPRRGGIFGRGDRVRIDYTPARRTLEAGIKMPFPWANYRATRPRNACVAMPRGRLPNRATVDSAYWAAEEMARLRQSMIWLDRLLTPNLAPKSLTSRKGRAAFEQEAKALAEHLRAPGHSFAAEDSSYHAGLRAAFAAAAGKNQATGEALASNARAILLRRVIVPYNRLLGRIKRPGELTGLLTQADAEFDATLAGPTFQLAAEQRTAAREVFREVLAQLGDVAKASRHRWHSWRLVWIPLNFGLRPDEYDSQEEVNAVIGTLVEHPFSSTNTIRYIYNDQFLPELRRSILDTERYQVLWIHDYSGRNGTKTPDQIAWGLAVEGYIEAFVRAIQAMDRGERDDLPEFLILLDEFYYRGNGSEGVISFLENLGTTRAPDLPPGALRTRVQAGVTRLRAAIAASSALRARGERYVRERVKVQVVVTHPYDPTFVDDMVMRDHTKLAFRDVFEEDPASGEAFFTGMGIGEHYVGPHWEDRTLAVRGTETVRVKTAARALLISQGLRPDELPVFLRERPYPETFAQTCDSLRAAGWTANVLTVTNGTGFRAKSATVLKAAIYNLMQQGAVLLAPDSLWTSDFWAAMFVSAAVRGCHVFPIAPALENAPSSALSTMGVMHETMWMLFRAAELLAEPIGAAGGTLRVGLYTNQLDVGDVRALVGRMLAKDWRNAPLCDQVRIHPSVARVLREEYERMCGDPAQPAHAMQIDHPHKPHLHLKAQFFANKEALSLLGREEWAGVLTRYLEVRRRQACGTASRDDAISPDLIRGSFTRGTLSGSSLGDSAGAFGAFGRGNAIAMSTLGSHNQDRRSMLLDGEVLTAVAGEDCLPAMIDFAFLMETATWPEKIEDLDACFPETSGLLRRLSRWLRDFI</sequence>
<gene>
    <name evidence="1" type="ORF">E6K74_07220</name>
</gene>
<evidence type="ECO:0000313" key="1">
    <source>
        <dbReference type="EMBL" id="TMQ54156.1"/>
    </source>
</evidence>